<protein>
    <submittedName>
        <fullName evidence="2">PQQ-dependent sugar dehydrogenase</fullName>
    </submittedName>
</protein>
<dbReference type="Gene3D" id="2.120.10.30">
    <property type="entry name" value="TolB, C-terminal domain"/>
    <property type="match status" value="1"/>
</dbReference>
<dbReference type="EMBL" id="NDXW01000001">
    <property type="protein sequence ID" value="RDH45113.1"/>
    <property type="molecule type" value="Genomic_DNA"/>
</dbReference>
<reference evidence="2 3" key="1">
    <citation type="submission" date="2017-04" db="EMBL/GenBank/DDBJ databases">
        <title>Draft genome sequence of Zooshikella ganghwensis VG4 isolated from Red Sea sediments.</title>
        <authorList>
            <person name="Rehman Z."/>
            <person name="Alam I."/>
            <person name="Kamau A."/>
            <person name="Bajic V."/>
            <person name="Leiknes T."/>
        </authorList>
    </citation>
    <scope>NUCLEOTIDE SEQUENCE [LARGE SCALE GENOMIC DNA]</scope>
    <source>
        <strain evidence="2 3">VG4</strain>
    </source>
</reference>
<evidence type="ECO:0000313" key="3">
    <source>
        <dbReference type="Proteomes" id="UP000257039"/>
    </source>
</evidence>
<keyword evidence="3" id="KW-1185">Reference proteome</keyword>
<evidence type="ECO:0000259" key="1">
    <source>
        <dbReference type="Pfam" id="PF07995"/>
    </source>
</evidence>
<dbReference type="Pfam" id="PF07995">
    <property type="entry name" value="GSDH"/>
    <property type="match status" value="1"/>
</dbReference>
<name>A0A4P9VNV8_9GAMM</name>
<organism evidence="2 3">
    <name type="scientific">Zooshikella ganghwensis</name>
    <dbReference type="NCBI Taxonomy" id="202772"/>
    <lineage>
        <taxon>Bacteria</taxon>
        <taxon>Pseudomonadati</taxon>
        <taxon>Pseudomonadota</taxon>
        <taxon>Gammaproteobacteria</taxon>
        <taxon>Oceanospirillales</taxon>
        <taxon>Zooshikellaceae</taxon>
        <taxon>Zooshikella</taxon>
    </lineage>
</organism>
<gene>
    <name evidence="2" type="ORF">B9G39_17645</name>
</gene>
<proteinExistence type="predicted"/>
<dbReference type="AlphaFoldDB" id="A0A4P9VNV8"/>
<evidence type="ECO:0000313" key="2">
    <source>
        <dbReference type="EMBL" id="RDH45113.1"/>
    </source>
</evidence>
<dbReference type="PANTHER" id="PTHR19328:SF75">
    <property type="entry name" value="ALDOSE SUGAR DEHYDROGENASE YLII"/>
    <property type="match status" value="1"/>
</dbReference>
<dbReference type="PANTHER" id="PTHR19328">
    <property type="entry name" value="HEDGEHOG-INTERACTING PROTEIN"/>
    <property type="match status" value="1"/>
</dbReference>
<feature type="domain" description="Glucose/Sorbosone dehydrogenase" evidence="1">
    <location>
        <begin position="36"/>
        <end position="363"/>
    </location>
</feature>
<dbReference type="SUPFAM" id="SSF50952">
    <property type="entry name" value="Soluble quinoprotein glucose dehydrogenase"/>
    <property type="match status" value="1"/>
</dbReference>
<dbReference type="Proteomes" id="UP000257039">
    <property type="component" value="Unassembled WGS sequence"/>
</dbReference>
<dbReference type="InterPro" id="IPR011041">
    <property type="entry name" value="Quinoprot_gluc/sorb_DH_b-prop"/>
</dbReference>
<comment type="caution">
    <text evidence="2">The sequence shown here is derived from an EMBL/GenBank/DDBJ whole genome shotgun (WGS) entry which is preliminary data.</text>
</comment>
<accession>A0A4P9VNV8</accession>
<dbReference type="InterPro" id="IPR012938">
    <property type="entry name" value="Glc/Sorbosone_DH"/>
</dbReference>
<dbReference type="RefSeq" id="WP_094788127.1">
    <property type="nucleotide sequence ID" value="NZ_NDXW01000001.1"/>
</dbReference>
<dbReference type="InterPro" id="IPR011042">
    <property type="entry name" value="6-blade_b-propeller_TolB-like"/>
</dbReference>
<sequence length="368" mass="41621">MWVSLRVITLLLTFLLLGNGLYADDRLHIITLNDQLEYPWAMAWVNQRRHVLVTLKRGQIALLDQQGKKKAQFNLDLPIAYGGQGGLLDIVLHPNYPKNHWVYFSYSQALSSGYTTAVARAKITVNPPQLTQLETIYSAQAVSDNTHHFGSRLAFDAKHLLYVTVGDRGERSRAQHLTNDFGKVLRLTDEGKPAADNPFSNSSDKRSEIFSYGHRNPQGLVYDIKTNTMWLHEHGPLGGDEVNRLKAGKNYGWPMVTYGREYSGLLISKFTSLPGMISPEWYWVPSIAPSGMTIYYGELFKRWQGQLLVGALKAKLLVRLPLLNNRIQREQRFALTARIRDVEVGGDGAIYLITDESKGKLLKIIPRQ</sequence>